<reference evidence="1" key="2">
    <citation type="journal article" date="2015" name="Data Brief">
        <title>Shoot transcriptome of the giant reed, Arundo donax.</title>
        <authorList>
            <person name="Barrero R.A."/>
            <person name="Guerrero F.D."/>
            <person name="Moolhuijzen P."/>
            <person name="Goolsby J.A."/>
            <person name="Tidwell J."/>
            <person name="Bellgard S.E."/>
            <person name="Bellgard M.I."/>
        </authorList>
    </citation>
    <scope>NUCLEOTIDE SEQUENCE</scope>
    <source>
        <tissue evidence="1">Shoot tissue taken approximately 20 cm above the soil surface</tissue>
    </source>
</reference>
<evidence type="ECO:0000313" key="1">
    <source>
        <dbReference type="EMBL" id="JAD70675.1"/>
    </source>
</evidence>
<name>A0A0A9CBC1_ARUDO</name>
<dbReference type="EMBL" id="GBRH01227220">
    <property type="protein sequence ID" value="JAD70675.1"/>
    <property type="molecule type" value="Transcribed_RNA"/>
</dbReference>
<accession>A0A0A9CBC1</accession>
<proteinExistence type="predicted"/>
<reference evidence="1" key="1">
    <citation type="submission" date="2014-09" db="EMBL/GenBank/DDBJ databases">
        <authorList>
            <person name="Magalhaes I.L.F."/>
            <person name="Oliveira U."/>
            <person name="Santos F.R."/>
            <person name="Vidigal T.H.D.A."/>
            <person name="Brescovit A.D."/>
            <person name="Santos A.J."/>
        </authorList>
    </citation>
    <scope>NUCLEOTIDE SEQUENCE</scope>
    <source>
        <tissue evidence="1">Shoot tissue taken approximately 20 cm above the soil surface</tissue>
    </source>
</reference>
<dbReference type="AlphaFoldDB" id="A0A0A9CBC1"/>
<organism evidence="1">
    <name type="scientific">Arundo donax</name>
    <name type="common">Giant reed</name>
    <name type="synonym">Donax arundinaceus</name>
    <dbReference type="NCBI Taxonomy" id="35708"/>
    <lineage>
        <taxon>Eukaryota</taxon>
        <taxon>Viridiplantae</taxon>
        <taxon>Streptophyta</taxon>
        <taxon>Embryophyta</taxon>
        <taxon>Tracheophyta</taxon>
        <taxon>Spermatophyta</taxon>
        <taxon>Magnoliopsida</taxon>
        <taxon>Liliopsida</taxon>
        <taxon>Poales</taxon>
        <taxon>Poaceae</taxon>
        <taxon>PACMAD clade</taxon>
        <taxon>Arundinoideae</taxon>
        <taxon>Arundineae</taxon>
        <taxon>Arundo</taxon>
    </lineage>
</organism>
<sequence length="25" mass="2946">MGFNMTGFALITLFYNIICHKLFSY</sequence>
<protein>
    <submittedName>
        <fullName evidence="1">Uncharacterized protein</fullName>
    </submittedName>
</protein>